<comment type="caution">
    <text evidence="1">The sequence shown here is derived from an EMBL/GenBank/DDBJ whole genome shotgun (WGS) entry which is preliminary data.</text>
</comment>
<accession>A0A7C3KD92</accession>
<sequence length="206" mass="24026">MSDDEKVVCRRATGMLDRSAKEINSPIQIYLFFLTTMCHQAYLIGKLPPTLQSTENKLLLLTYEPDGEGVFSYDNQQLYLTYMHQETIVNNTQPEGITKTKMRPLSSRLSCSLWVRHFSLWSIEEENLYSGLSIRDYETDTEREDKYFSGFKFDEDEGTWKCTWEKRDLQQVFNSTFYYSATVELALNLVERVGSYSEHLYSSTAS</sequence>
<evidence type="ECO:0000313" key="1">
    <source>
        <dbReference type="EMBL" id="HFM97570.1"/>
    </source>
</evidence>
<gene>
    <name evidence="1" type="ORF">ENR64_07340</name>
</gene>
<proteinExistence type="predicted"/>
<reference evidence="1" key="1">
    <citation type="journal article" date="2020" name="mSystems">
        <title>Genome- and Community-Level Interaction Insights into Carbon Utilization and Element Cycling Functions of Hydrothermarchaeota in Hydrothermal Sediment.</title>
        <authorList>
            <person name="Zhou Z."/>
            <person name="Liu Y."/>
            <person name="Xu W."/>
            <person name="Pan J."/>
            <person name="Luo Z.H."/>
            <person name="Li M."/>
        </authorList>
    </citation>
    <scope>NUCLEOTIDE SEQUENCE [LARGE SCALE GENOMIC DNA]</scope>
    <source>
        <strain evidence="1">SpSt-418</strain>
    </source>
</reference>
<dbReference type="EMBL" id="DSRU01000093">
    <property type="protein sequence ID" value="HFM97570.1"/>
    <property type="molecule type" value="Genomic_DNA"/>
</dbReference>
<name>A0A7C3KD92_9CYAN</name>
<dbReference type="AlphaFoldDB" id="A0A7C3KD92"/>
<organism evidence="1">
    <name type="scientific">Oscillatoriales cyanobacterium SpSt-418</name>
    <dbReference type="NCBI Taxonomy" id="2282169"/>
    <lineage>
        <taxon>Bacteria</taxon>
        <taxon>Bacillati</taxon>
        <taxon>Cyanobacteriota</taxon>
        <taxon>Cyanophyceae</taxon>
        <taxon>Oscillatoriophycideae</taxon>
        <taxon>Oscillatoriales</taxon>
    </lineage>
</organism>
<protein>
    <submittedName>
        <fullName evidence="1">Uncharacterized protein</fullName>
    </submittedName>
</protein>